<dbReference type="PANTHER" id="PTHR11496">
    <property type="entry name" value="ALCOHOL DEHYDROGENASE"/>
    <property type="match status" value="1"/>
</dbReference>
<dbReference type="InterPro" id="IPR056798">
    <property type="entry name" value="ADH_Fe_C"/>
</dbReference>
<dbReference type="SUPFAM" id="SSF56796">
    <property type="entry name" value="Dehydroquinate synthase-like"/>
    <property type="match status" value="1"/>
</dbReference>
<feature type="domain" description="Alcohol dehydrogenase iron-type/glycerol dehydrogenase GldA" evidence="2">
    <location>
        <begin position="12"/>
        <end position="165"/>
    </location>
</feature>
<dbReference type="InterPro" id="IPR001670">
    <property type="entry name" value="ADH_Fe/GldA"/>
</dbReference>
<keyword evidence="5" id="KW-1185">Reference proteome</keyword>
<protein>
    <submittedName>
        <fullName evidence="4">4-hydroxybutyrate dehydrogenase</fullName>
    </submittedName>
</protein>
<dbReference type="Pfam" id="PF00465">
    <property type="entry name" value="Fe-ADH"/>
    <property type="match status" value="1"/>
</dbReference>
<proteinExistence type="predicted"/>
<dbReference type="Pfam" id="PF25137">
    <property type="entry name" value="ADH_Fe_C"/>
    <property type="match status" value="1"/>
</dbReference>
<dbReference type="EMBL" id="FNGW01000003">
    <property type="protein sequence ID" value="SDL67712.1"/>
    <property type="molecule type" value="Genomic_DNA"/>
</dbReference>
<dbReference type="Gene3D" id="3.40.50.1970">
    <property type="match status" value="1"/>
</dbReference>
<name>A0A1G9M0B1_9FIRM</name>
<accession>A0A1G9M0B1</accession>
<dbReference type="STRING" id="1121325.SAMN04515677_10317"/>
<evidence type="ECO:0000313" key="5">
    <source>
        <dbReference type="Proteomes" id="UP000199068"/>
    </source>
</evidence>
<dbReference type="InterPro" id="IPR018211">
    <property type="entry name" value="ADH_Fe_CS"/>
</dbReference>
<dbReference type="Gene3D" id="1.20.1090.10">
    <property type="entry name" value="Dehydroquinate synthase-like - alpha domain"/>
    <property type="match status" value="1"/>
</dbReference>
<sequence length="372" mass="42234">MKQLKLLTEIHAFDSFKEFVDEFKIGKDDLLLTRSSIYNEFIKDLNLECNIVLQNKYGNGEPSDEMINEIIKDIQYINYKRVIAIGGGTVIDISKLLIFKDTKNCLDLFERKVDLIKEKELIVIPTTCGTGSEVTNISIAEIKSKNTKLGLASDELTPDYAVLIPELMKNLPFKVFMSSSVDALIHAIESFVSPKSNEFSELFAIKAIEIIIKGYKEIIKNGIEYRKSLLKEFSIASNYAGIAFGNTGVGAVHAMSYPLGGVYHVPHGEANYHMFTEVFKLYNIKNPDGKIKEVNKLLANILELDNEKDIYFEIEVLLNNLLNKKPLRDLGMKKEDINEFANSVISTQQRLLANNYVEITKEEMIKIYTNLY</sequence>
<dbReference type="CDD" id="cd14860">
    <property type="entry name" value="4HBD_NAD"/>
    <property type="match status" value="1"/>
</dbReference>
<dbReference type="GO" id="GO:0046872">
    <property type="term" value="F:metal ion binding"/>
    <property type="evidence" value="ECO:0007669"/>
    <property type="project" value="InterPro"/>
</dbReference>
<organism evidence="4 5">
    <name type="scientific">Romboutsia lituseburensis DSM 797</name>
    <dbReference type="NCBI Taxonomy" id="1121325"/>
    <lineage>
        <taxon>Bacteria</taxon>
        <taxon>Bacillati</taxon>
        <taxon>Bacillota</taxon>
        <taxon>Clostridia</taxon>
        <taxon>Peptostreptococcales</taxon>
        <taxon>Peptostreptococcaceae</taxon>
        <taxon>Romboutsia</taxon>
    </lineage>
</organism>
<dbReference type="AlphaFoldDB" id="A0A1G9M0B1"/>
<evidence type="ECO:0000259" key="3">
    <source>
        <dbReference type="Pfam" id="PF25137"/>
    </source>
</evidence>
<dbReference type="GO" id="GO:0004022">
    <property type="term" value="F:alcohol dehydrogenase (NAD+) activity"/>
    <property type="evidence" value="ECO:0007669"/>
    <property type="project" value="TreeGrafter"/>
</dbReference>
<evidence type="ECO:0000259" key="2">
    <source>
        <dbReference type="Pfam" id="PF00465"/>
    </source>
</evidence>
<evidence type="ECO:0000256" key="1">
    <source>
        <dbReference type="ARBA" id="ARBA00023002"/>
    </source>
</evidence>
<dbReference type="InterPro" id="IPR039697">
    <property type="entry name" value="Alcohol_dehydrogenase_Fe"/>
</dbReference>
<keyword evidence="1" id="KW-0560">Oxidoreductase</keyword>
<gene>
    <name evidence="4" type="ORF">SAMN04515677_10317</name>
</gene>
<evidence type="ECO:0000313" key="4">
    <source>
        <dbReference type="EMBL" id="SDL67712.1"/>
    </source>
</evidence>
<dbReference type="PROSITE" id="PS00060">
    <property type="entry name" value="ADH_IRON_2"/>
    <property type="match status" value="1"/>
</dbReference>
<reference evidence="4 5" key="1">
    <citation type="submission" date="2016-10" db="EMBL/GenBank/DDBJ databases">
        <authorList>
            <person name="de Groot N.N."/>
        </authorList>
    </citation>
    <scope>NUCLEOTIDE SEQUENCE [LARGE SCALE GENOMIC DNA]</scope>
    <source>
        <strain evidence="4 5">DSM 797</strain>
    </source>
</reference>
<dbReference type="Proteomes" id="UP000199068">
    <property type="component" value="Unassembled WGS sequence"/>
</dbReference>
<dbReference type="PANTHER" id="PTHR11496:SF83">
    <property type="entry name" value="HYDROXYACID-OXOACID TRANSHYDROGENASE, MITOCHONDRIAL"/>
    <property type="match status" value="1"/>
</dbReference>
<dbReference type="RefSeq" id="WP_092724734.1">
    <property type="nucleotide sequence ID" value="NZ_FNGW01000003.1"/>
</dbReference>
<feature type="domain" description="Fe-containing alcohol dehydrogenase-like C-terminal" evidence="3">
    <location>
        <begin position="178"/>
        <end position="371"/>
    </location>
</feature>